<name>A0A212FF50_DANPL</name>
<organism evidence="1 2">
    <name type="scientific">Danaus plexippus plexippus</name>
    <dbReference type="NCBI Taxonomy" id="278856"/>
    <lineage>
        <taxon>Eukaryota</taxon>
        <taxon>Metazoa</taxon>
        <taxon>Ecdysozoa</taxon>
        <taxon>Arthropoda</taxon>
        <taxon>Hexapoda</taxon>
        <taxon>Insecta</taxon>
        <taxon>Pterygota</taxon>
        <taxon>Neoptera</taxon>
        <taxon>Endopterygota</taxon>
        <taxon>Lepidoptera</taxon>
        <taxon>Glossata</taxon>
        <taxon>Ditrysia</taxon>
        <taxon>Papilionoidea</taxon>
        <taxon>Nymphalidae</taxon>
        <taxon>Danainae</taxon>
        <taxon>Danaini</taxon>
        <taxon>Danaina</taxon>
        <taxon>Danaus</taxon>
        <taxon>Danaus</taxon>
    </lineage>
</organism>
<keyword evidence="2" id="KW-1185">Reference proteome</keyword>
<dbReference type="Proteomes" id="UP000007151">
    <property type="component" value="Unassembled WGS sequence"/>
</dbReference>
<dbReference type="OrthoDB" id="7439574at2759"/>
<gene>
    <name evidence="1" type="ORF">KGM_211489</name>
</gene>
<dbReference type="EMBL" id="AGBW02008857">
    <property type="protein sequence ID" value="OWR52362.1"/>
    <property type="molecule type" value="Genomic_DNA"/>
</dbReference>
<evidence type="ECO:0000313" key="1">
    <source>
        <dbReference type="EMBL" id="OWR52362.1"/>
    </source>
</evidence>
<dbReference type="eggNOG" id="ENOG502TCP7">
    <property type="taxonomic scope" value="Eukaryota"/>
</dbReference>
<comment type="caution">
    <text evidence="1">The sequence shown here is derived from an EMBL/GenBank/DDBJ whole genome shotgun (WGS) entry which is preliminary data.</text>
</comment>
<protein>
    <submittedName>
        <fullName evidence="1">Uncharacterized protein</fullName>
    </submittedName>
</protein>
<dbReference type="KEGG" id="dpl:KGM_211489"/>
<proteinExistence type="predicted"/>
<accession>A0A212FF50</accession>
<reference evidence="1 2" key="1">
    <citation type="journal article" date="2011" name="Cell">
        <title>The monarch butterfly genome yields insights into long-distance migration.</title>
        <authorList>
            <person name="Zhan S."/>
            <person name="Merlin C."/>
            <person name="Boore J.L."/>
            <person name="Reppert S.M."/>
        </authorList>
    </citation>
    <scope>NUCLEOTIDE SEQUENCE [LARGE SCALE GENOMIC DNA]</scope>
    <source>
        <strain evidence="1">F-2</strain>
    </source>
</reference>
<evidence type="ECO:0000313" key="2">
    <source>
        <dbReference type="Proteomes" id="UP000007151"/>
    </source>
</evidence>
<sequence length="162" mass="17539">MKNIIILSAVLAVTVAAPTNDYNSYVPLSKSTFTSSSQAVDHGSTHVLHPVLPLAKSTLTHSTHSVDHGSTHILHAPLIMHDVEYHVPLAKTTVTKSNQVVDHGSSALIHAPILHTHVAHAPVYVHSEPIVSYRTPDSAISHHSSTVHETVPLVNSYYAFHH</sequence>
<dbReference type="AlphaFoldDB" id="A0A212FF50"/>